<proteinExistence type="predicted"/>
<evidence type="ECO:0000313" key="2">
    <source>
        <dbReference type="Proteomes" id="UP001239111"/>
    </source>
</evidence>
<protein>
    <submittedName>
        <fullName evidence="1">Uncharacterized protein</fullName>
    </submittedName>
</protein>
<reference evidence="1" key="1">
    <citation type="submission" date="2023-04" db="EMBL/GenBank/DDBJ databases">
        <title>A chromosome-level genome assembly of the parasitoid wasp Eretmocerus hayati.</title>
        <authorList>
            <person name="Zhong Y."/>
            <person name="Liu S."/>
            <person name="Liu Y."/>
        </authorList>
    </citation>
    <scope>NUCLEOTIDE SEQUENCE</scope>
    <source>
        <strain evidence="1">ZJU_SS_LIU_2023</strain>
    </source>
</reference>
<accession>A0ACC2P0S2</accession>
<gene>
    <name evidence="1" type="ORF">QAD02_011833</name>
</gene>
<keyword evidence="2" id="KW-1185">Reference proteome</keyword>
<sequence length="126" mass="13750">MLPLNRAYCVVGAVLSALDVVDAAGEDKIQEATALARDCDSWVRFRASVIVGLVHRRREAVQFLSDETGVVLELGPQNIATLATGSNFWVRSGDGGPRRDNTVRQLMFDACRERHASIPDLLDATP</sequence>
<evidence type="ECO:0000313" key="1">
    <source>
        <dbReference type="EMBL" id="KAJ8676047.1"/>
    </source>
</evidence>
<organism evidence="1 2">
    <name type="scientific">Eretmocerus hayati</name>
    <dbReference type="NCBI Taxonomy" id="131215"/>
    <lineage>
        <taxon>Eukaryota</taxon>
        <taxon>Metazoa</taxon>
        <taxon>Ecdysozoa</taxon>
        <taxon>Arthropoda</taxon>
        <taxon>Hexapoda</taxon>
        <taxon>Insecta</taxon>
        <taxon>Pterygota</taxon>
        <taxon>Neoptera</taxon>
        <taxon>Endopterygota</taxon>
        <taxon>Hymenoptera</taxon>
        <taxon>Apocrita</taxon>
        <taxon>Proctotrupomorpha</taxon>
        <taxon>Chalcidoidea</taxon>
        <taxon>Aphelinidae</taxon>
        <taxon>Aphelininae</taxon>
        <taxon>Eretmocerus</taxon>
    </lineage>
</organism>
<dbReference type="EMBL" id="CM056742">
    <property type="protein sequence ID" value="KAJ8676047.1"/>
    <property type="molecule type" value="Genomic_DNA"/>
</dbReference>
<dbReference type="Proteomes" id="UP001239111">
    <property type="component" value="Chromosome 2"/>
</dbReference>
<comment type="caution">
    <text evidence="1">The sequence shown here is derived from an EMBL/GenBank/DDBJ whole genome shotgun (WGS) entry which is preliminary data.</text>
</comment>
<name>A0ACC2P0S2_9HYME</name>